<comment type="caution">
    <text evidence="2">The sequence shown here is derived from an EMBL/GenBank/DDBJ whole genome shotgun (WGS) entry which is preliminary data.</text>
</comment>
<dbReference type="AlphaFoldDB" id="A0A6G0T5V2"/>
<sequence>MSFHPFQLAINLHFDHVLELMNRVHQKTKYMLPQLLLIMFFQFQVDHIIIFLGFNADIISSFTFIKPPTSSHFTTCTDGAPIDFLITALSYKVWSTICLTILLSNAIESLFNIHFNNCSLLKKTGLISSFEFAVAIIIIGFLVSTYICLINISKISCSKSLVEDKLKAYTINSPSSFIPPGNIFKIKSLKLFMLFIANSFSMGKYVLVEY</sequence>
<keyword evidence="1" id="KW-0472">Membrane</keyword>
<evidence type="ECO:0000256" key="1">
    <source>
        <dbReference type="SAM" id="Phobius"/>
    </source>
</evidence>
<feature type="transmembrane region" description="Helical" evidence="1">
    <location>
        <begin position="35"/>
        <end position="54"/>
    </location>
</feature>
<keyword evidence="3" id="KW-1185">Reference proteome</keyword>
<accession>A0A6G0T5V2</accession>
<proteinExistence type="predicted"/>
<evidence type="ECO:0000313" key="3">
    <source>
        <dbReference type="Proteomes" id="UP000475862"/>
    </source>
</evidence>
<name>A0A6G0T5V2_APHGL</name>
<protein>
    <submittedName>
        <fullName evidence="2">Uncharacterized protein</fullName>
    </submittedName>
</protein>
<feature type="transmembrane region" description="Helical" evidence="1">
    <location>
        <begin position="93"/>
        <end position="111"/>
    </location>
</feature>
<keyword evidence="1" id="KW-0812">Transmembrane</keyword>
<dbReference type="EMBL" id="VYZN01000061">
    <property type="protein sequence ID" value="KAE9525291.1"/>
    <property type="molecule type" value="Genomic_DNA"/>
</dbReference>
<dbReference type="Proteomes" id="UP000475862">
    <property type="component" value="Unassembled WGS sequence"/>
</dbReference>
<reference evidence="2 3" key="1">
    <citation type="submission" date="2019-08" db="EMBL/GenBank/DDBJ databases">
        <title>The genome of the soybean aphid Biotype 1, its phylome, world population structure and adaptation to the North American continent.</title>
        <authorList>
            <person name="Giordano R."/>
            <person name="Donthu R.K."/>
            <person name="Hernandez A.G."/>
            <person name="Wright C.L."/>
            <person name="Zimin A.V."/>
        </authorList>
    </citation>
    <scope>NUCLEOTIDE SEQUENCE [LARGE SCALE GENOMIC DNA]</scope>
    <source>
        <tissue evidence="2">Whole aphids</tissue>
    </source>
</reference>
<evidence type="ECO:0000313" key="2">
    <source>
        <dbReference type="EMBL" id="KAE9525291.1"/>
    </source>
</evidence>
<feature type="transmembrane region" description="Helical" evidence="1">
    <location>
        <begin position="132"/>
        <end position="152"/>
    </location>
</feature>
<keyword evidence="1" id="KW-1133">Transmembrane helix</keyword>
<organism evidence="2 3">
    <name type="scientific">Aphis glycines</name>
    <name type="common">Soybean aphid</name>
    <dbReference type="NCBI Taxonomy" id="307491"/>
    <lineage>
        <taxon>Eukaryota</taxon>
        <taxon>Metazoa</taxon>
        <taxon>Ecdysozoa</taxon>
        <taxon>Arthropoda</taxon>
        <taxon>Hexapoda</taxon>
        <taxon>Insecta</taxon>
        <taxon>Pterygota</taxon>
        <taxon>Neoptera</taxon>
        <taxon>Paraneoptera</taxon>
        <taxon>Hemiptera</taxon>
        <taxon>Sternorrhyncha</taxon>
        <taxon>Aphidomorpha</taxon>
        <taxon>Aphidoidea</taxon>
        <taxon>Aphididae</taxon>
        <taxon>Aphidini</taxon>
        <taxon>Aphis</taxon>
        <taxon>Aphis</taxon>
    </lineage>
</organism>
<gene>
    <name evidence="2" type="ORF">AGLY_014359</name>
</gene>